<dbReference type="EMBL" id="ML179523">
    <property type="protein sequence ID" value="THU85896.1"/>
    <property type="molecule type" value="Genomic_DNA"/>
</dbReference>
<dbReference type="AlphaFoldDB" id="A0A4S8LAP2"/>
<evidence type="ECO:0000313" key="1">
    <source>
        <dbReference type="EMBL" id="THU85896.1"/>
    </source>
</evidence>
<protein>
    <recommendedName>
        <fullName evidence="3">CxC2-like cysteine cluster KDZ transposase-associated domain-containing protein</fullName>
    </recommendedName>
</protein>
<dbReference type="InterPro" id="IPR040521">
    <property type="entry name" value="KDZ"/>
</dbReference>
<keyword evidence="2" id="KW-1185">Reference proteome</keyword>
<dbReference type="Proteomes" id="UP000297245">
    <property type="component" value="Unassembled WGS sequence"/>
</dbReference>
<organism evidence="1 2">
    <name type="scientific">Dendrothele bispora (strain CBS 962.96)</name>
    <dbReference type="NCBI Taxonomy" id="1314807"/>
    <lineage>
        <taxon>Eukaryota</taxon>
        <taxon>Fungi</taxon>
        <taxon>Dikarya</taxon>
        <taxon>Basidiomycota</taxon>
        <taxon>Agaricomycotina</taxon>
        <taxon>Agaricomycetes</taxon>
        <taxon>Agaricomycetidae</taxon>
        <taxon>Agaricales</taxon>
        <taxon>Agaricales incertae sedis</taxon>
        <taxon>Dendrothele</taxon>
    </lineage>
</organism>
<name>A0A4S8LAP2_DENBC</name>
<evidence type="ECO:0008006" key="3">
    <source>
        <dbReference type="Google" id="ProtNLM"/>
    </source>
</evidence>
<accession>A0A4S8LAP2</accession>
<sequence length="791" mass="91438">RVLLRVIFQWRHLKMLKRAGRCHAQSGIDGTARGECAMDCPACPQPEKNLPDNWKEAGPEFAFLYTLFIAIDANFRLRNRVVSNEHRSPILGDGFAYIVPSSPYKEHIKQHVDQEDMSSCSGFQAMFLANLRNVQGLRVSGMAGICCARHRVWRPSGLGDLQKGERYCNVDFVFWCTIQDEEYLCIVISYDISCQWSRNFWQRMSTLTPDFKFQFTRSGVRFMVPKFHLRAHQPDCHTRFNFDYAPGCGETHGEVIEEGWAQSNKAAAQTKEMGPGTRAQTLDDIFGFHNFRNIVVLAKRLVSAAKEFDQHYRDFKQFDKGLERSIGRKQLNEWDKMIRTWEKDHDAECPYEEQKDNEKDQYKLLQIELMDEETRSVQSGTGLRYPSSPCHFLSTGIDIQDAQRSLELFITTNKYLTPTQQLELQKKRSTLLKRITQFRTLQRLLMPGLADVLSPADMRCINDPDISHPEKIPLFLPSSCGTASARSRACIGDLPGIEAKLRRSEAYDALEGIRDGLRVRTMSARFKLRNITGQVDSGRAGGILRQIDIKIHSRKIRYRLARAALLRLWGPGDWEKDLKELKNEDVRGINERALNKEETAERHAQIERLKSSGVFDDDSEEYLVEEGIVSRVRGESRRTLSWIWYDIKDDAEFQDAIRVEWCKAQARMLRWREEVLLLCEELRRMVAYMAWRATWWKGRMVGEHGMRVTASNDETAVSQDMEEALNAYATQQSEFARVRGLDIQSKWKDLIKHAKGVVARQQDLQTLKIDLELLGAKDEEHEEMWQAEDSL</sequence>
<reference evidence="1 2" key="1">
    <citation type="journal article" date="2019" name="Nat. Ecol. Evol.">
        <title>Megaphylogeny resolves global patterns of mushroom evolution.</title>
        <authorList>
            <person name="Varga T."/>
            <person name="Krizsan K."/>
            <person name="Foldi C."/>
            <person name="Dima B."/>
            <person name="Sanchez-Garcia M."/>
            <person name="Sanchez-Ramirez S."/>
            <person name="Szollosi G.J."/>
            <person name="Szarkandi J.G."/>
            <person name="Papp V."/>
            <person name="Albert L."/>
            <person name="Andreopoulos W."/>
            <person name="Angelini C."/>
            <person name="Antonin V."/>
            <person name="Barry K.W."/>
            <person name="Bougher N.L."/>
            <person name="Buchanan P."/>
            <person name="Buyck B."/>
            <person name="Bense V."/>
            <person name="Catcheside P."/>
            <person name="Chovatia M."/>
            <person name="Cooper J."/>
            <person name="Damon W."/>
            <person name="Desjardin D."/>
            <person name="Finy P."/>
            <person name="Geml J."/>
            <person name="Haridas S."/>
            <person name="Hughes K."/>
            <person name="Justo A."/>
            <person name="Karasinski D."/>
            <person name="Kautmanova I."/>
            <person name="Kiss B."/>
            <person name="Kocsube S."/>
            <person name="Kotiranta H."/>
            <person name="LaButti K.M."/>
            <person name="Lechner B.E."/>
            <person name="Liimatainen K."/>
            <person name="Lipzen A."/>
            <person name="Lukacs Z."/>
            <person name="Mihaltcheva S."/>
            <person name="Morgado L.N."/>
            <person name="Niskanen T."/>
            <person name="Noordeloos M.E."/>
            <person name="Ohm R.A."/>
            <person name="Ortiz-Santana B."/>
            <person name="Ovrebo C."/>
            <person name="Racz N."/>
            <person name="Riley R."/>
            <person name="Savchenko A."/>
            <person name="Shiryaev A."/>
            <person name="Soop K."/>
            <person name="Spirin V."/>
            <person name="Szebenyi C."/>
            <person name="Tomsovsky M."/>
            <person name="Tulloss R.E."/>
            <person name="Uehling J."/>
            <person name="Grigoriev I.V."/>
            <person name="Vagvolgyi C."/>
            <person name="Papp T."/>
            <person name="Martin F.M."/>
            <person name="Miettinen O."/>
            <person name="Hibbett D.S."/>
            <person name="Nagy L.G."/>
        </authorList>
    </citation>
    <scope>NUCLEOTIDE SEQUENCE [LARGE SCALE GENOMIC DNA]</scope>
    <source>
        <strain evidence="1 2">CBS 962.96</strain>
    </source>
</reference>
<feature type="non-terminal residue" evidence="1">
    <location>
        <position position="1"/>
    </location>
</feature>
<dbReference type="Pfam" id="PF18758">
    <property type="entry name" value="KDZ"/>
    <property type="match status" value="1"/>
</dbReference>
<evidence type="ECO:0000313" key="2">
    <source>
        <dbReference type="Proteomes" id="UP000297245"/>
    </source>
</evidence>
<gene>
    <name evidence="1" type="ORF">K435DRAFT_684693</name>
</gene>
<dbReference type="OrthoDB" id="2983149at2759"/>
<proteinExistence type="predicted"/>